<evidence type="ECO:0000313" key="1">
    <source>
        <dbReference type="EMBL" id="AGX04836.1"/>
    </source>
</evidence>
<accession>U5LDR7</accession>
<evidence type="ECO:0000313" key="2">
    <source>
        <dbReference type="Proteomes" id="UP000017805"/>
    </source>
</evidence>
<dbReference type="EMBL" id="CP006643">
    <property type="protein sequence ID" value="AGX04836.1"/>
    <property type="molecule type" value="Genomic_DNA"/>
</dbReference>
<dbReference type="PATRIC" id="fig|1367477.3.peg.2906"/>
<name>U5LDR7_9BACI</name>
<dbReference type="HOGENOM" id="CLU_2244544_0_0_9"/>
<dbReference type="OrthoDB" id="2923527at2"/>
<keyword evidence="2" id="KW-1185">Reference proteome</keyword>
<reference evidence="1 2" key="1">
    <citation type="submission" date="2013-07" db="EMBL/GenBank/DDBJ databases">
        <title>Complete genome sequence of Bacillus infantis NRRL B-14911 that has potential to induce cardiac disease by antigenic mimicry.</title>
        <authorList>
            <person name="Massilamany C."/>
            <person name="Smith T.P.L."/>
            <person name="Loy J.D."/>
            <person name="Barletta R."/>
            <person name="Reddy J."/>
        </authorList>
    </citation>
    <scope>NUCLEOTIDE SEQUENCE [LARGE SCALE GENOMIC DNA]</scope>
    <source>
        <strain evidence="1 2">NRRL B-14911</strain>
    </source>
</reference>
<gene>
    <name evidence="1" type="ORF">N288_14680</name>
</gene>
<dbReference type="RefSeq" id="WP_022543996.1">
    <property type="nucleotide sequence ID" value="NC_022524.1"/>
</dbReference>
<dbReference type="AlphaFoldDB" id="U5LDR7"/>
<dbReference type="KEGG" id="bif:N288_14680"/>
<organism evidence="1 2">
    <name type="scientific">Bacillus infantis NRRL B-14911</name>
    <dbReference type="NCBI Taxonomy" id="1367477"/>
    <lineage>
        <taxon>Bacteria</taxon>
        <taxon>Bacillati</taxon>
        <taxon>Bacillota</taxon>
        <taxon>Bacilli</taxon>
        <taxon>Bacillales</taxon>
        <taxon>Bacillaceae</taxon>
        <taxon>Bacillus</taxon>
    </lineage>
</organism>
<protein>
    <submittedName>
        <fullName evidence="1">Uncharacterized protein</fullName>
    </submittedName>
</protein>
<dbReference type="Proteomes" id="UP000017805">
    <property type="component" value="Chromosome"/>
</dbReference>
<dbReference type="STRING" id="1367477.N288_14680"/>
<proteinExistence type="predicted"/>
<sequence length="104" mass="11980">MKMVVMKRKVQQAYQNKMLSKKKSRKQTFEAVVLLLGVVLLFSISGPLQQETGKAYRMKGEQVSTWSMPASEIQHKVREFEGFKGIAIYTHPKPVKYIIKTSFN</sequence>